<dbReference type="PANTHER" id="PTHR48014">
    <property type="entry name" value="SERINE/THREONINE-PROTEIN KINASE FRAY2"/>
    <property type="match status" value="1"/>
</dbReference>
<dbReference type="InterPro" id="IPR047173">
    <property type="entry name" value="STRAD_A/B-like"/>
</dbReference>
<comment type="similarity">
    <text evidence="1">Belongs to the protein kinase superfamily. STE Ser/Thr protein kinase family. STE20 subfamily.</text>
</comment>
<evidence type="ECO:0000313" key="3">
    <source>
        <dbReference type="EMBL" id="KAE8667186.1"/>
    </source>
</evidence>
<feature type="region of interest" description="Disordered" evidence="2">
    <location>
        <begin position="47"/>
        <end position="134"/>
    </location>
</feature>
<evidence type="ECO:0000256" key="2">
    <source>
        <dbReference type="SAM" id="MobiDB-lite"/>
    </source>
</evidence>
<sequence length="382" mass="41289">MLAQKKMPDGEKEELSQNEYKRGISGWNFNLEDMKAQASLIHDDDLISDASQGGSSNSLLSLEGRDKQSECQTSSQATGKENSDLVQNQPASSAAIDPAVTITKFERSDDDSSGASASHELNVTSHANDDCVESKLGEKPVLELNGKSSDNMIKHLHQRTATIPGSITIPETIVLPVKGESDKQNQHQNISGGNGAAVPAGGEDTLSELPCKASKSPGKLTSDEEKAKPPVVQQKGRFKVTSENVGLEKVTASPLLQKSRSMQVLTTNPPTSLAATSDPSSSIPAANHLFPLLQSVLQTNILQREYILNVMKQACAGDPIANRAFEGVGVPANVRVTEKSLLELAHDREKELLHEITELQWRLICTQEELQKYKTENGQVSF</sequence>
<evidence type="ECO:0000313" key="4">
    <source>
        <dbReference type="Proteomes" id="UP000436088"/>
    </source>
</evidence>
<gene>
    <name evidence="3" type="ORF">F3Y22_tig00112443pilonHSYRG00239</name>
</gene>
<accession>A0A6A2XXW7</accession>
<dbReference type="AlphaFoldDB" id="A0A6A2XXW7"/>
<evidence type="ECO:0000256" key="1">
    <source>
        <dbReference type="ARBA" id="ARBA00008874"/>
    </source>
</evidence>
<dbReference type="PANTHER" id="PTHR48014:SF24">
    <property type="entry name" value="PROTEIN KINASE SUPERFAMILY PROTEIN"/>
    <property type="match status" value="1"/>
</dbReference>
<dbReference type="GO" id="GO:0016301">
    <property type="term" value="F:kinase activity"/>
    <property type="evidence" value="ECO:0007669"/>
    <property type="project" value="UniProtKB-KW"/>
</dbReference>
<feature type="compositionally biased region" description="Polar residues" evidence="2">
    <location>
        <begin position="70"/>
        <end position="92"/>
    </location>
</feature>
<organism evidence="3 4">
    <name type="scientific">Hibiscus syriacus</name>
    <name type="common">Rose of Sharon</name>
    <dbReference type="NCBI Taxonomy" id="106335"/>
    <lineage>
        <taxon>Eukaryota</taxon>
        <taxon>Viridiplantae</taxon>
        <taxon>Streptophyta</taxon>
        <taxon>Embryophyta</taxon>
        <taxon>Tracheophyta</taxon>
        <taxon>Spermatophyta</taxon>
        <taxon>Magnoliopsida</taxon>
        <taxon>eudicotyledons</taxon>
        <taxon>Gunneridae</taxon>
        <taxon>Pentapetalae</taxon>
        <taxon>rosids</taxon>
        <taxon>malvids</taxon>
        <taxon>Malvales</taxon>
        <taxon>Malvaceae</taxon>
        <taxon>Malvoideae</taxon>
        <taxon>Hibiscus</taxon>
    </lineage>
</organism>
<feature type="region of interest" description="Disordered" evidence="2">
    <location>
        <begin position="181"/>
        <end position="233"/>
    </location>
</feature>
<dbReference type="GO" id="GO:0043539">
    <property type="term" value="F:protein serine/threonine kinase activator activity"/>
    <property type="evidence" value="ECO:0007669"/>
    <property type="project" value="InterPro"/>
</dbReference>
<keyword evidence="4" id="KW-1185">Reference proteome</keyword>
<comment type="caution">
    <text evidence="3">The sequence shown here is derived from an EMBL/GenBank/DDBJ whole genome shotgun (WGS) entry which is preliminary data.</text>
</comment>
<reference evidence="3" key="1">
    <citation type="submission" date="2019-09" db="EMBL/GenBank/DDBJ databases">
        <title>Draft genome information of white flower Hibiscus syriacus.</title>
        <authorList>
            <person name="Kim Y.-M."/>
        </authorList>
    </citation>
    <scope>NUCLEOTIDE SEQUENCE [LARGE SCALE GENOMIC DNA]</scope>
    <source>
        <strain evidence="3">YM2019G1</strain>
    </source>
</reference>
<protein>
    <submittedName>
        <fullName evidence="3">Serine/threonine-protein kinase OSR1-like isoform X2</fullName>
    </submittedName>
</protein>
<dbReference type="EMBL" id="VEPZ02001581">
    <property type="protein sequence ID" value="KAE8667186.1"/>
    <property type="molecule type" value="Genomic_DNA"/>
</dbReference>
<proteinExistence type="inferred from homology"/>
<name>A0A6A2XXW7_HIBSY</name>
<dbReference type="Proteomes" id="UP000436088">
    <property type="component" value="Unassembled WGS sequence"/>
</dbReference>
<feature type="compositionally biased region" description="Low complexity" evidence="2">
    <location>
        <begin position="51"/>
        <end position="62"/>
    </location>
</feature>